<dbReference type="Gene3D" id="2.120.10.80">
    <property type="entry name" value="Kelch-type beta propeller"/>
    <property type="match status" value="1"/>
</dbReference>
<sequence length="146" mass="16739">MKRFGQRLFLDSDERSLLAKNLVKSQFKRLTLHFHFSSQKVGGYDGSVRLSSAEVYNPRSDTWREVSNMLISRRNFGIEVLNDRIYVVGGSKDRSTNVEYYDATTDKWAEARHMVISRSAVSCCVLSGLRNMDEYVFPRDSLAVVS</sequence>
<dbReference type="EMBL" id="JBCEZU010000221">
    <property type="protein sequence ID" value="KAK9522255.1"/>
    <property type="molecule type" value="Genomic_DNA"/>
</dbReference>
<dbReference type="InterPro" id="IPR006652">
    <property type="entry name" value="Kelch_1"/>
</dbReference>
<dbReference type="SUPFAM" id="SSF117281">
    <property type="entry name" value="Kelch motif"/>
    <property type="match status" value="1"/>
</dbReference>
<dbReference type="PANTHER" id="PTHR46344">
    <property type="entry name" value="OS02G0202900 PROTEIN"/>
    <property type="match status" value="1"/>
</dbReference>
<dbReference type="Pfam" id="PF01344">
    <property type="entry name" value="Kelch_1"/>
    <property type="match status" value="2"/>
</dbReference>
<accession>A0AAW1EK67</accession>
<reference evidence="3 4" key="1">
    <citation type="journal article" date="2024" name="Genome Biol. Evol.">
        <title>Chromosome-level genome assembly of the viviparous eelpout Zoarces viviparus.</title>
        <authorList>
            <person name="Fuhrmann N."/>
            <person name="Brasseur M.V."/>
            <person name="Bakowski C.E."/>
            <person name="Podsiadlowski L."/>
            <person name="Prost S."/>
            <person name="Krehenwinkel H."/>
            <person name="Mayer C."/>
        </authorList>
    </citation>
    <scope>NUCLEOTIDE SEQUENCE [LARGE SCALE GENOMIC DNA]</scope>
    <source>
        <strain evidence="3">NO-MEL_2022_Ind0_liver</strain>
    </source>
</reference>
<dbReference type="AlphaFoldDB" id="A0AAW1EK67"/>
<dbReference type="Proteomes" id="UP001488805">
    <property type="component" value="Unassembled WGS sequence"/>
</dbReference>
<dbReference type="PANTHER" id="PTHR46344:SF27">
    <property type="entry name" value="KELCH REPEAT SUPERFAMILY PROTEIN"/>
    <property type="match status" value="1"/>
</dbReference>
<dbReference type="InterPro" id="IPR015915">
    <property type="entry name" value="Kelch-typ_b-propeller"/>
</dbReference>
<gene>
    <name evidence="3" type="ORF">VZT92_018732</name>
</gene>
<protein>
    <submittedName>
        <fullName evidence="3">Uncharacterized protein</fullName>
    </submittedName>
</protein>
<organism evidence="3 4">
    <name type="scientific">Zoarces viviparus</name>
    <name type="common">Viviparous eelpout</name>
    <name type="synonym">Blennius viviparus</name>
    <dbReference type="NCBI Taxonomy" id="48416"/>
    <lineage>
        <taxon>Eukaryota</taxon>
        <taxon>Metazoa</taxon>
        <taxon>Chordata</taxon>
        <taxon>Craniata</taxon>
        <taxon>Vertebrata</taxon>
        <taxon>Euteleostomi</taxon>
        <taxon>Actinopterygii</taxon>
        <taxon>Neopterygii</taxon>
        <taxon>Teleostei</taxon>
        <taxon>Neoteleostei</taxon>
        <taxon>Acanthomorphata</taxon>
        <taxon>Eupercaria</taxon>
        <taxon>Perciformes</taxon>
        <taxon>Cottioidei</taxon>
        <taxon>Zoarcales</taxon>
        <taxon>Zoarcidae</taxon>
        <taxon>Zoarcinae</taxon>
        <taxon>Zoarces</taxon>
    </lineage>
</organism>
<keyword evidence="1" id="KW-0880">Kelch repeat</keyword>
<proteinExistence type="predicted"/>
<evidence type="ECO:0000313" key="3">
    <source>
        <dbReference type="EMBL" id="KAK9522255.1"/>
    </source>
</evidence>
<evidence type="ECO:0000256" key="2">
    <source>
        <dbReference type="ARBA" id="ARBA00022737"/>
    </source>
</evidence>
<keyword evidence="4" id="KW-1185">Reference proteome</keyword>
<evidence type="ECO:0000256" key="1">
    <source>
        <dbReference type="ARBA" id="ARBA00022441"/>
    </source>
</evidence>
<evidence type="ECO:0000313" key="4">
    <source>
        <dbReference type="Proteomes" id="UP001488805"/>
    </source>
</evidence>
<dbReference type="SMART" id="SM00612">
    <property type="entry name" value="Kelch"/>
    <property type="match status" value="2"/>
</dbReference>
<keyword evidence="2" id="KW-0677">Repeat</keyword>
<comment type="caution">
    <text evidence="3">The sequence shown here is derived from an EMBL/GenBank/DDBJ whole genome shotgun (WGS) entry which is preliminary data.</text>
</comment>
<name>A0AAW1EK67_ZOAVI</name>